<evidence type="ECO:0000256" key="3">
    <source>
        <dbReference type="ARBA" id="ARBA00004774"/>
    </source>
</evidence>
<dbReference type="GO" id="GO:0004783">
    <property type="term" value="F:sulfite reductase (NADPH) activity"/>
    <property type="evidence" value="ECO:0007669"/>
    <property type="project" value="UniProtKB-EC"/>
</dbReference>
<keyword evidence="10" id="KW-0560">Oxidoreductase</keyword>
<feature type="compositionally biased region" description="Polar residues" evidence="17">
    <location>
        <begin position="1"/>
        <end position="11"/>
    </location>
</feature>
<comment type="cofactor">
    <cofactor evidence="1">
        <name>siroheme</name>
        <dbReference type="ChEBI" id="CHEBI:60052"/>
    </cofactor>
</comment>
<evidence type="ECO:0000256" key="12">
    <source>
        <dbReference type="ARBA" id="ARBA00023014"/>
    </source>
</evidence>
<dbReference type="GO" id="GO:0000103">
    <property type="term" value="P:sulfate assimilation"/>
    <property type="evidence" value="ECO:0007669"/>
    <property type="project" value="TreeGrafter"/>
</dbReference>
<organism evidence="20 21">
    <name type="scientific">Cnuella takakiae</name>
    <dbReference type="NCBI Taxonomy" id="1302690"/>
    <lineage>
        <taxon>Bacteria</taxon>
        <taxon>Pseudomonadati</taxon>
        <taxon>Bacteroidota</taxon>
        <taxon>Chitinophagia</taxon>
        <taxon>Chitinophagales</taxon>
        <taxon>Chitinophagaceae</taxon>
        <taxon>Cnuella</taxon>
    </lineage>
</organism>
<dbReference type="GO" id="GO:0020037">
    <property type="term" value="F:heme binding"/>
    <property type="evidence" value="ECO:0007669"/>
    <property type="project" value="InterPro"/>
</dbReference>
<dbReference type="GO" id="GO:0051539">
    <property type="term" value="F:4 iron, 4 sulfur cluster binding"/>
    <property type="evidence" value="ECO:0007669"/>
    <property type="project" value="UniProtKB-KW"/>
</dbReference>
<evidence type="ECO:0000256" key="17">
    <source>
        <dbReference type="SAM" id="MobiDB-lite"/>
    </source>
</evidence>
<dbReference type="GO" id="GO:0046872">
    <property type="term" value="F:metal ion binding"/>
    <property type="evidence" value="ECO:0007669"/>
    <property type="project" value="UniProtKB-KW"/>
</dbReference>
<comment type="similarity">
    <text evidence="4">Belongs to the nitrite and sulfite reductase 4Fe-4S domain family.</text>
</comment>
<evidence type="ECO:0000256" key="14">
    <source>
        <dbReference type="ARBA" id="ARBA00052219"/>
    </source>
</evidence>
<accession>A0A1M5G4X6</accession>
<dbReference type="InterPro" id="IPR006066">
    <property type="entry name" value="NO2/SO3_Rdtase_FeS/sirohaem_BS"/>
</dbReference>
<dbReference type="InterPro" id="IPR005117">
    <property type="entry name" value="NiRdtase/SiRdtase_haem-b_fer"/>
</dbReference>
<keyword evidence="6" id="KW-0004">4Fe-4S</keyword>
<dbReference type="Gene3D" id="3.30.413.10">
    <property type="entry name" value="Sulfite Reductase Hemoprotein, domain 1"/>
    <property type="match status" value="2"/>
</dbReference>
<dbReference type="InterPro" id="IPR045169">
    <property type="entry name" value="NO2/SO3_Rdtase_4Fe4S_prot"/>
</dbReference>
<dbReference type="Pfam" id="PF01077">
    <property type="entry name" value="NIR_SIR"/>
    <property type="match status" value="1"/>
</dbReference>
<evidence type="ECO:0000256" key="13">
    <source>
        <dbReference type="ARBA" id="ARBA00023192"/>
    </source>
</evidence>
<comment type="subunit">
    <text evidence="16">Alpha(8)-beta(8). The alpha component is a flavoprotein, the beta component is a hemoprotein.</text>
</comment>
<dbReference type="SUPFAM" id="SSF55124">
    <property type="entry name" value="Nitrite/Sulfite reductase N-terminal domain-like"/>
    <property type="match status" value="2"/>
</dbReference>
<evidence type="ECO:0000256" key="1">
    <source>
        <dbReference type="ARBA" id="ARBA00001929"/>
    </source>
</evidence>
<evidence type="ECO:0000256" key="2">
    <source>
        <dbReference type="ARBA" id="ARBA00001966"/>
    </source>
</evidence>
<keyword evidence="21" id="KW-1185">Reference proteome</keyword>
<reference evidence="20 21" key="1">
    <citation type="submission" date="2016-11" db="EMBL/GenBank/DDBJ databases">
        <authorList>
            <person name="Jaros S."/>
            <person name="Januszkiewicz K."/>
            <person name="Wedrychowicz H."/>
        </authorList>
    </citation>
    <scope>NUCLEOTIDE SEQUENCE [LARGE SCALE GENOMIC DNA]</scope>
    <source>
        <strain evidence="20 21">DSM 26897</strain>
    </source>
</reference>
<dbReference type="Proteomes" id="UP000184368">
    <property type="component" value="Unassembled WGS sequence"/>
</dbReference>
<evidence type="ECO:0000256" key="9">
    <source>
        <dbReference type="ARBA" id="ARBA00022857"/>
    </source>
</evidence>
<dbReference type="SUPFAM" id="SSF56014">
    <property type="entry name" value="Nitrite and sulphite reductase 4Fe-4S domain-like"/>
    <property type="match status" value="2"/>
</dbReference>
<comment type="function">
    <text evidence="15">Component of the sulfite reductase complex that catalyzes the 6-electron reduction of sulfite to sulfide. This is one of several activities required for the biosynthesis of L-cysteine from sulfate.</text>
</comment>
<dbReference type="NCBIfam" id="NF010029">
    <property type="entry name" value="PRK13504.1"/>
    <property type="match status" value="1"/>
</dbReference>
<keyword evidence="13" id="KW-0028">Amino-acid biosynthesis</keyword>
<dbReference type="AlphaFoldDB" id="A0A1M5G4X6"/>
<keyword evidence="9" id="KW-0521">NADP</keyword>
<evidence type="ECO:0000256" key="4">
    <source>
        <dbReference type="ARBA" id="ARBA00010429"/>
    </source>
</evidence>
<dbReference type="GO" id="GO:0050311">
    <property type="term" value="F:sulfite reductase (ferredoxin) activity"/>
    <property type="evidence" value="ECO:0007669"/>
    <property type="project" value="TreeGrafter"/>
</dbReference>
<comment type="cofactor">
    <cofactor evidence="2">
        <name>[4Fe-4S] cluster</name>
        <dbReference type="ChEBI" id="CHEBI:49883"/>
    </cofactor>
</comment>
<dbReference type="PANTHER" id="PTHR11493:SF47">
    <property type="entry name" value="SULFITE REDUCTASE [NADPH] SUBUNIT BETA"/>
    <property type="match status" value="1"/>
</dbReference>
<dbReference type="GO" id="GO:0009337">
    <property type="term" value="C:sulfite reductase complex (NADPH)"/>
    <property type="evidence" value="ECO:0007669"/>
    <property type="project" value="TreeGrafter"/>
</dbReference>
<evidence type="ECO:0000259" key="19">
    <source>
        <dbReference type="Pfam" id="PF03460"/>
    </source>
</evidence>
<evidence type="ECO:0000256" key="5">
    <source>
        <dbReference type="ARBA" id="ARBA00012604"/>
    </source>
</evidence>
<dbReference type="InterPro" id="IPR006067">
    <property type="entry name" value="NO2/SO3_Rdtase_4Fe4S_dom"/>
</dbReference>
<evidence type="ECO:0000256" key="16">
    <source>
        <dbReference type="ARBA" id="ARBA00062253"/>
    </source>
</evidence>
<dbReference type="FunFam" id="3.30.413.10:FF:000003">
    <property type="entry name" value="Sulfite reductase [NADPH] hemoprotein beta-component"/>
    <property type="match status" value="1"/>
</dbReference>
<dbReference type="EC" id="1.8.1.2" evidence="5"/>
<proteinExistence type="inferred from homology"/>
<keyword evidence="7" id="KW-0349">Heme</keyword>
<evidence type="ECO:0000256" key="10">
    <source>
        <dbReference type="ARBA" id="ARBA00023002"/>
    </source>
</evidence>
<comment type="catalytic activity">
    <reaction evidence="14">
        <text>hydrogen sulfide + 3 NADP(+) + 3 H2O = sulfite + 3 NADPH + 4 H(+)</text>
        <dbReference type="Rhea" id="RHEA:13801"/>
        <dbReference type="ChEBI" id="CHEBI:15377"/>
        <dbReference type="ChEBI" id="CHEBI:15378"/>
        <dbReference type="ChEBI" id="CHEBI:17359"/>
        <dbReference type="ChEBI" id="CHEBI:29919"/>
        <dbReference type="ChEBI" id="CHEBI:57783"/>
        <dbReference type="ChEBI" id="CHEBI:58349"/>
        <dbReference type="EC" id="1.8.1.2"/>
    </reaction>
</comment>
<keyword evidence="11" id="KW-0408">Iron</keyword>
<comment type="pathway">
    <text evidence="3">Sulfur metabolism; hydrogen sulfide biosynthesis; hydrogen sulfide from sulfite (NADPH route): step 1/1.</text>
</comment>
<dbReference type="EMBL" id="FQUO01000015">
    <property type="protein sequence ID" value="SHF98482.1"/>
    <property type="molecule type" value="Genomic_DNA"/>
</dbReference>
<evidence type="ECO:0000313" key="21">
    <source>
        <dbReference type="Proteomes" id="UP000184368"/>
    </source>
</evidence>
<dbReference type="PRINTS" id="PR00397">
    <property type="entry name" value="SIROHAEM"/>
</dbReference>
<evidence type="ECO:0000313" key="20">
    <source>
        <dbReference type="EMBL" id="SHF98482.1"/>
    </source>
</evidence>
<evidence type="ECO:0000256" key="15">
    <source>
        <dbReference type="ARBA" id="ARBA00057160"/>
    </source>
</evidence>
<dbReference type="InterPro" id="IPR036136">
    <property type="entry name" value="Nit/Sulf_reduc_fer-like_dom_sf"/>
</dbReference>
<evidence type="ECO:0000259" key="18">
    <source>
        <dbReference type="Pfam" id="PF01077"/>
    </source>
</evidence>
<evidence type="ECO:0000256" key="8">
    <source>
        <dbReference type="ARBA" id="ARBA00022723"/>
    </source>
</evidence>
<sequence>MSEQNKNQPLSPTERIKQGSDNLRGTLQQSIANEITGNIAEDDHALVRFHGMYLQDDRDRREERAAKKLERLYSFMIRLRLTAGFITPEQWVALHHIAGENSTGTIKITTRQTIQLHGVLKPYVKPTLKAFNEAALTTIATCGDINRNVCTTSNPVASPLHEEVEVLANKIADLLLPKTRGYYEIWLDEEKIADKSQEEDPLYQDRYMPRKFKIGIAIPPVNDVDILTNDLGLIAIVEGGKIIGYNICVGGGMSTTHGNPDHYARLASPLAYVENDEAKVLKAVYEVLTIQRDYGNRSDRKLARLKYTVDRLGLAWWREELERRSGFAMEDPKPFHFTSRRDDYGWAQNHHGLWYFTMFVENGRVLDIPELKMKEALLKIAESGKAAFRFTSSQNLIVADIKPEDKAFVENILESYGLVAHTLRATKLRGNAMACVALNTCALALAEAQRYMPSLLTKVEGILEKHGLQDEELIMRMTGCPNGCARPYAAEIGFVGTAYGRYNLHYGGDRLGLRLNKIYKESLDEAQILAELDSAFAAFKAERTEGETFGDFSYRKYIAAAATA</sequence>
<name>A0A1M5G4X6_9BACT</name>
<gene>
    <name evidence="20" type="ORF">SAMN05444008_11594</name>
</gene>
<dbReference type="InterPro" id="IPR045854">
    <property type="entry name" value="NO2/SO3_Rdtase_4Fe4S_sf"/>
</dbReference>
<feature type="domain" description="Nitrite/sulphite reductase 4Fe-4S" evidence="18">
    <location>
        <begin position="169"/>
        <end position="326"/>
    </location>
</feature>
<keyword evidence="8" id="KW-0479">Metal-binding</keyword>
<feature type="region of interest" description="Disordered" evidence="17">
    <location>
        <begin position="1"/>
        <end position="21"/>
    </location>
</feature>
<evidence type="ECO:0000256" key="7">
    <source>
        <dbReference type="ARBA" id="ARBA00022617"/>
    </source>
</evidence>
<dbReference type="PANTHER" id="PTHR11493">
    <property type="entry name" value="SULFITE REDUCTASE [NADPH] SUBUNIT BETA-RELATED"/>
    <property type="match status" value="1"/>
</dbReference>
<protein>
    <recommendedName>
        <fullName evidence="5">assimilatory sulfite reductase (NADPH)</fullName>
        <ecNumber evidence="5">1.8.1.2</ecNumber>
    </recommendedName>
</protein>
<feature type="domain" description="Nitrite/Sulfite reductase ferredoxin-like" evidence="19">
    <location>
        <begin position="350"/>
        <end position="415"/>
    </location>
</feature>
<keyword evidence="12" id="KW-0411">Iron-sulfur</keyword>
<evidence type="ECO:0000256" key="11">
    <source>
        <dbReference type="ARBA" id="ARBA00023004"/>
    </source>
</evidence>
<evidence type="ECO:0000256" key="6">
    <source>
        <dbReference type="ARBA" id="ARBA00022485"/>
    </source>
</evidence>
<dbReference type="PROSITE" id="PS00365">
    <property type="entry name" value="NIR_SIR"/>
    <property type="match status" value="1"/>
</dbReference>
<dbReference type="GO" id="GO:0019344">
    <property type="term" value="P:cysteine biosynthetic process"/>
    <property type="evidence" value="ECO:0007669"/>
    <property type="project" value="UniProtKB-KW"/>
</dbReference>
<dbReference type="Pfam" id="PF03460">
    <property type="entry name" value="NIR_SIR_ferr"/>
    <property type="match status" value="2"/>
</dbReference>
<feature type="domain" description="Nitrite/Sulfite reductase ferredoxin-like" evidence="19">
    <location>
        <begin position="75"/>
        <end position="133"/>
    </location>
</feature>
<dbReference type="RefSeq" id="WP_073046064.1">
    <property type="nucleotide sequence ID" value="NZ_FQUO01000015.1"/>
</dbReference>
<keyword evidence="13" id="KW-0198">Cysteine biosynthesis</keyword>